<feature type="transmembrane region" description="Helical" evidence="6">
    <location>
        <begin position="119"/>
        <end position="144"/>
    </location>
</feature>
<name>A0A2J9PM95_9LACT</name>
<dbReference type="PANTHER" id="PTHR40064">
    <property type="entry name" value="MEMBRANE PROTEIN-RELATED"/>
    <property type="match status" value="1"/>
</dbReference>
<evidence type="ECO:0000256" key="1">
    <source>
        <dbReference type="ARBA" id="ARBA00004651"/>
    </source>
</evidence>
<dbReference type="InterPro" id="IPR010343">
    <property type="entry name" value="ArAE_1"/>
</dbReference>
<reference evidence="8" key="1">
    <citation type="submission" date="2017-12" db="EMBL/GenBank/DDBJ databases">
        <title>FDA dAtabase for Regulatory Grade micrObial Sequences (FDA-ARGOS): Supporting development and validation of Infectious Disease Dx tests.</title>
        <authorList>
            <person name="Hoffmann M."/>
            <person name="Allard M."/>
            <person name="Evans P."/>
            <person name="Brown E."/>
            <person name="Tallon L."/>
            <person name="Sadzewicz L."/>
            <person name="Sengamalay N."/>
            <person name="Ott S."/>
            <person name="Godinez A."/>
            <person name="Nagaraj S."/>
            <person name="Vavikolanu K."/>
            <person name="Aluvathingal J."/>
            <person name="Nadendla S."/>
            <person name="Sichtig H."/>
        </authorList>
    </citation>
    <scope>NUCLEOTIDE SEQUENCE [LARGE SCALE GENOMIC DNA]</scope>
    <source>
        <strain evidence="8">FDAARGOS_249</strain>
    </source>
</reference>
<proteinExistence type="predicted"/>
<accession>A0A2J9PM95</accession>
<keyword evidence="4 6" id="KW-1133">Transmembrane helix</keyword>
<evidence type="ECO:0000256" key="6">
    <source>
        <dbReference type="SAM" id="Phobius"/>
    </source>
</evidence>
<protein>
    <submittedName>
        <fullName evidence="7">Aromatic acid exporter family protein</fullName>
    </submittedName>
</protein>
<dbReference type="Proteomes" id="UP000192813">
    <property type="component" value="Unassembled WGS sequence"/>
</dbReference>
<comment type="caution">
    <text evidence="7">The sequence shown here is derived from an EMBL/GenBank/DDBJ whole genome shotgun (WGS) entry which is preliminary data.</text>
</comment>
<keyword evidence="5 6" id="KW-0472">Membrane</keyword>
<evidence type="ECO:0000256" key="4">
    <source>
        <dbReference type="ARBA" id="ARBA00022989"/>
    </source>
</evidence>
<evidence type="ECO:0000256" key="5">
    <source>
        <dbReference type="ARBA" id="ARBA00023136"/>
    </source>
</evidence>
<keyword evidence="2" id="KW-1003">Cell membrane</keyword>
<sequence length="365" mass="41180">MKMKLGARMFKTGLGVMLSILIADWLPFVEPVIPAFTAVIGLQQTVRGSIDTFFNRVMAAILGGIVAVVMVHFFGNSPIIIGVTVTIFIGILRALNMANVITLATITLVVIMLHDQDMIITSAIARVVESLLGVTVSLLVNVFVLPPKYDAILYEEVNKTSSEILVRLRAILRKNGEYSTLTSDIAWAENRIAQSHSLYALLKDENVWSKQKLPMLKRKLVVFRALIVSLEQALALLSVLHTHTNVMFQLPEELRIQIRERIETLCSAHEQIFLKFDGRISPLEVNFFQPTQGYRQDLMDSIFEYAAIKQTATQEEFERSNALMLITGQLVSYEESLIKLNTLIRSYRIHHDEDEYQADSLEGIE</sequence>
<organism evidence="7 8">
    <name type="scientific">Aerococcus viridans</name>
    <dbReference type="NCBI Taxonomy" id="1377"/>
    <lineage>
        <taxon>Bacteria</taxon>
        <taxon>Bacillati</taxon>
        <taxon>Bacillota</taxon>
        <taxon>Bacilli</taxon>
        <taxon>Lactobacillales</taxon>
        <taxon>Aerococcaceae</taxon>
        <taxon>Aerococcus</taxon>
    </lineage>
</organism>
<keyword evidence="3 6" id="KW-0812">Transmembrane</keyword>
<evidence type="ECO:0000256" key="3">
    <source>
        <dbReference type="ARBA" id="ARBA00022692"/>
    </source>
</evidence>
<dbReference type="PANTHER" id="PTHR40064:SF1">
    <property type="entry name" value="MEMBRANE PROTEIN"/>
    <property type="match status" value="1"/>
</dbReference>
<evidence type="ECO:0000313" key="7">
    <source>
        <dbReference type="EMBL" id="PNL91110.1"/>
    </source>
</evidence>
<dbReference type="Pfam" id="PF06081">
    <property type="entry name" value="ArAE_1"/>
    <property type="match status" value="1"/>
</dbReference>
<gene>
    <name evidence="7" type="ORF">A6J77_002220</name>
</gene>
<feature type="transmembrane region" description="Helical" evidence="6">
    <location>
        <begin position="220"/>
        <end position="240"/>
    </location>
</feature>
<dbReference type="EMBL" id="NBTM02000001">
    <property type="protein sequence ID" value="PNL91110.1"/>
    <property type="molecule type" value="Genomic_DNA"/>
</dbReference>
<evidence type="ECO:0000313" key="8">
    <source>
        <dbReference type="Proteomes" id="UP000192813"/>
    </source>
</evidence>
<feature type="transmembrane region" description="Helical" evidence="6">
    <location>
        <begin position="87"/>
        <end position="113"/>
    </location>
</feature>
<feature type="transmembrane region" description="Helical" evidence="6">
    <location>
        <begin position="57"/>
        <end position="75"/>
    </location>
</feature>
<dbReference type="AlphaFoldDB" id="A0A2J9PM95"/>
<evidence type="ECO:0000256" key="2">
    <source>
        <dbReference type="ARBA" id="ARBA00022475"/>
    </source>
</evidence>
<dbReference type="InterPro" id="IPR052984">
    <property type="entry name" value="UPF0421"/>
</dbReference>
<dbReference type="GO" id="GO:0005886">
    <property type="term" value="C:plasma membrane"/>
    <property type="evidence" value="ECO:0007669"/>
    <property type="project" value="UniProtKB-SubCell"/>
</dbReference>
<comment type="subcellular location">
    <subcellularLocation>
        <location evidence="1">Cell membrane</location>
        <topology evidence="1">Multi-pass membrane protein</topology>
    </subcellularLocation>
</comment>
<dbReference type="RefSeq" id="WP_083067889.1">
    <property type="nucleotide sequence ID" value="NZ_NBTM02000001.1"/>
</dbReference>